<name>A0A1T4UWT8_9GAMM</name>
<dbReference type="Proteomes" id="UP000190162">
    <property type="component" value="Unassembled WGS sequence"/>
</dbReference>
<evidence type="ECO:0000259" key="9">
    <source>
        <dbReference type="Pfam" id="PF00384"/>
    </source>
</evidence>
<dbReference type="Pfam" id="PF01568">
    <property type="entry name" value="Molydop_binding"/>
    <property type="match status" value="1"/>
</dbReference>
<dbReference type="Gene3D" id="1.10.10.1100">
    <property type="entry name" value="BFD-like [2Fe-2S]-binding domain"/>
    <property type="match status" value="1"/>
</dbReference>
<evidence type="ECO:0000256" key="2">
    <source>
        <dbReference type="ARBA" id="ARBA00001966"/>
    </source>
</evidence>
<keyword evidence="7" id="KW-0411">Iron-sulfur</keyword>
<sequence length="663" mass="72826">MNHAYVDAHTNGIEKALSAAECFSSISSIAAETGLEIEDIETFYQWFNATQKTVTVFSQGVNQSVCGTDKVNSILNCHLATGRIGQPGSTPFSITGQPNAMGGREVGGLANTLAAHLEFGNDAHTDLLKTFWDSPQVATKPGLKAVDMFDAIERGDIKAVWIMATNPVVSLPDSKRIRTILDNCPLVVVSDCMEHTDTMQFANVKLPAQGWSEKSGTVTNSERRISRQRRLLPTPGQGMPDWWIVCEVAKRMGFDRAFTYRSEVDIFNEYVAQTALGNKQGEPTKRKLNLEAFGELSNEEYQHLAPIQWPHTLDHEVKERIFSNGQFSTSDSRACFVPVAHQSLADKQTSTFNMRLLTGRLRDQWHTMTRTGLSASLNALDIEPYVLVHPDDAKSHHIADGQLVQITSRSGQQIFKARISTDVSIGQCFVPIHWSETHSNGGKPNTLIAPKIDPISGQPEFKAAAINLQAIKTPFSMLLATVNPQSTQTLNRLKPIHWVKQTVDGGYVYHLYFEAVPVNLLNDLAPQLFGSNHSSLLSSNTKSRSGIIYTNKKPNAAYVLFDAQFAACQPDIAQLLASSFDDVDIHAFLSGELSVRSPTICTCKQVKQEDIEIAFLEEGACSVEKICEMTQAGTGCGNCVSEVGRCVNQLLIDTPFKDDCIGG</sequence>
<evidence type="ECO:0000256" key="5">
    <source>
        <dbReference type="ARBA" id="ARBA00023002"/>
    </source>
</evidence>
<dbReference type="InterPro" id="IPR041957">
    <property type="entry name" value="CT_Nitrate-R-NapA-like"/>
</dbReference>
<feature type="domain" description="Molybdopterin oxidoreductase" evidence="9">
    <location>
        <begin position="42"/>
        <end position="251"/>
    </location>
</feature>
<dbReference type="GO" id="GO:0016020">
    <property type="term" value="C:membrane"/>
    <property type="evidence" value="ECO:0007669"/>
    <property type="project" value="TreeGrafter"/>
</dbReference>
<evidence type="ECO:0000313" key="13">
    <source>
        <dbReference type="Proteomes" id="UP000190162"/>
    </source>
</evidence>
<evidence type="ECO:0000313" key="12">
    <source>
        <dbReference type="EMBL" id="SKA57179.1"/>
    </source>
</evidence>
<comment type="cofactor">
    <cofactor evidence="2">
        <name>[4Fe-4S] cluster</name>
        <dbReference type="ChEBI" id="CHEBI:49883"/>
    </cofactor>
</comment>
<dbReference type="GO" id="GO:1990204">
    <property type="term" value="C:oxidoreductase complex"/>
    <property type="evidence" value="ECO:0007669"/>
    <property type="project" value="UniProtKB-ARBA"/>
</dbReference>
<dbReference type="EMBL" id="FUXU01000034">
    <property type="protein sequence ID" value="SKA57179.1"/>
    <property type="molecule type" value="Genomic_DNA"/>
</dbReference>
<dbReference type="GO" id="GO:0045333">
    <property type="term" value="P:cellular respiration"/>
    <property type="evidence" value="ECO:0007669"/>
    <property type="project" value="UniProtKB-ARBA"/>
</dbReference>
<evidence type="ECO:0000259" key="10">
    <source>
        <dbReference type="Pfam" id="PF01568"/>
    </source>
</evidence>
<keyword evidence="5" id="KW-0560">Oxidoreductase</keyword>
<evidence type="ECO:0000256" key="1">
    <source>
        <dbReference type="ARBA" id="ARBA00001942"/>
    </source>
</evidence>
<accession>A0A1T4UWT8</accession>
<dbReference type="InterPro" id="IPR006656">
    <property type="entry name" value="Mopterin_OxRdtase"/>
</dbReference>
<keyword evidence="8" id="KW-0534">Nitrate assimilation</keyword>
<dbReference type="SUPFAM" id="SSF50692">
    <property type="entry name" value="ADC-like"/>
    <property type="match status" value="1"/>
</dbReference>
<dbReference type="GO" id="GO:0016491">
    <property type="term" value="F:oxidoreductase activity"/>
    <property type="evidence" value="ECO:0007669"/>
    <property type="project" value="UniProtKB-KW"/>
</dbReference>
<gene>
    <name evidence="12" type="ORF">SAMN02745132_02718</name>
</gene>
<keyword evidence="13" id="KW-1185">Reference proteome</keyword>
<proteinExistence type="inferred from homology"/>
<dbReference type="Pfam" id="PF04324">
    <property type="entry name" value="Fer2_BFD"/>
    <property type="match status" value="1"/>
</dbReference>
<dbReference type="InterPro" id="IPR041854">
    <property type="entry name" value="BFD-like_2Fe2S-bd_dom_sf"/>
</dbReference>
<evidence type="ECO:0000259" key="11">
    <source>
        <dbReference type="Pfam" id="PF04324"/>
    </source>
</evidence>
<dbReference type="InterPro" id="IPR007419">
    <property type="entry name" value="BFD-like_2Fe2S-bd_dom"/>
</dbReference>
<comment type="cofactor">
    <cofactor evidence="1">
        <name>Mo-bis(molybdopterin guanine dinucleotide)</name>
        <dbReference type="ChEBI" id="CHEBI:60539"/>
    </cofactor>
</comment>
<protein>
    <submittedName>
        <fullName evidence="12">Assimilatory nitrate reductase catalytic subunit</fullName>
    </submittedName>
</protein>
<comment type="similarity">
    <text evidence="3">Belongs to the prokaryotic molybdopterin-containing oxidoreductase family. NasA/NapA/NarB subfamily.</text>
</comment>
<evidence type="ECO:0000256" key="6">
    <source>
        <dbReference type="ARBA" id="ARBA00023004"/>
    </source>
</evidence>
<dbReference type="Gene3D" id="3.40.228.10">
    <property type="entry name" value="Dimethylsulfoxide Reductase, domain 2"/>
    <property type="match status" value="1"/>
</dbReference>
<evidence type="ECO:0000256" key="3">
    <source>
        <dbReference type="ARBA" id="ARBA00008747"/>
    </source>
</evidence>
<organism evidence="12 13">
    <name type="scientific">Enterovibrio nigricans DSM 22720</name>
    <dbReference type="NCBI Taxonomy" id="1121868"/>
    <lineage>
        <taxon>Bacteria</taxon>
        <taxon>Pseudomonadati</taxon>
        <taxon>Pseudomonadota</taxon>
        <taxon>Gammaproteobacteria</taxon>
        <taxon>Vibrionales</taxon>
        <taxon>Vibrionaceae</taxon>
        <taxon>Enterovibrio</taxon>
    </lineage>
</organism>
<evidence type="ECO:0000256" key="4">
    <source>
        <dbReference type="ARBA" id="ARBA00022723"/>
    </source>
</evidence>
<dbReference type="InterPro" id="IPR050123">
    <property type="entry name" value="Prok_molybdopt-oxidoreductase"/>
</dbReference>
<dbReference type="GO" id="GO:0051536">
    <property type="term" value="F:iron-sulfur cluster binding"/>
    <property type="evidence" value="ECO:0007669"/>
    <property type="project" value="UniProtKB-KW"/>
</dbReference>
<dbReference type="GO" id="GO:0043546">
    <property type="term" value="F:molybdopterin cofactor binding"/>
    <property type="evidence" value="ECO:0007669"/>
    <property type="project" value="InterPro"/>
</dbReference>
<dbReference type="InterPro" id="IPR009010">
    <property type="entry name" value="Asp_de-COase-like_dom_sf"/>
</dbReference>
<dbReference type="GO" id="GO:0046872">
    <property type="term" value="F:metal ion binding"/>
    <property type="evidence" value="ECO:0007669"/>
    <property type="project" value="UniProtKB-KW"/>
</dbReference>
<dbReference type="GO" id="GO:0042128">
    <property type="term" value="P:nitrate assimilation"/>
    <property type="evidence" value="ECO:0007669"/>
    <property type="project" value="UniProtKB-KW"/>
</dbReference>
<keyword evidence="4" id="KW-0479">Metal-binding</keyword>
<feature type="domain" description="Molybdopterin dinucleotide-binding" evidence="10">
    <location>
        <begin position="355"/>
        <end position="464"/>
    </location>
</feature>
<dbReference type="CDD" id="cd02791">
    <property type="entry name" value="MopB_CT_Nitrate-R-NapA-like"/>
    <property type="match status" value="1"/>
</dbReference>
<dbReference type="AlphaFoldDB" id="A0A1T4UWT8"/>
<dbReference type="SUPFAM" id="SSF53706">
    <property type="entry name" value="Formate dehydrogenase/DMSO reductase, domains 1-3"/>
    <property type="match status" value="1"/>
</dbReference>
<dbReference type="PANTHER" id="PTHR43105">
    <property type="entry name" value="RESPIRATORY NITRATE REDUCTASE"/>
    <property type="match status" value="1"/>
</dbReference>
<keyword evidence="6" id="KW-0408">Iron</keyword>
<reference evidence="13" key="1">
    <citation type="submission" date="2017-02" db="EMBL/GenBank/DDBJ databases">
        <authorList>
            <person name="Varghese N."/>
            <person name="Submissions S."/>
        </authorList>
    </citation>
    <scope>NUCLEOTIDE SEQUENCE [LARGE SCALE GENOMIC DNA]</scope>
    <source>
        <strain evidence="13">DSM 22720</strain>
    </source>
</reference>
<dbReference type="PANTHER" id="PTHR43105:SF9">
    <property type="entry name" value="NADPH-FE(3+) OXIDOREDUCTASE SUBUNIT ALPHA"/>
    <property type="match status" value="1"/>
</dbReference>
<evidence type="ECO:0000256" key="7">
    <source>
        <dbReference type="ARBA" id="ARBA00023014"/>
    </source>
</evidence>
<dbReference type="Gene3D" id="3.40.50.740">
    <property type="match status" value="1"/>
</dbReference>
<dbReference type="Pfam" id="PF00384">
    <property type="entry name" value="Molybdopterin"/>
    <property type="match status" value="1"/>
</dbReference>
<feature type="domain" description="BFD-like [2Fe-2S]-binding" evidence="11">
    <location>
        <begin position="600"/>
        <end position="643"/>
    </location>
</feature>
<dbReference type="InterPro" id="IPR006657">
    <property type="entry name" value="MoPterin_dinucl-bd_dom"/>
</dbReference>
<dbReference type="Gene3D" id="2.40.40.20">
    <property type="match status" value="1"/>
</dbReference>
<evidence type="ECO:0000256" key="8">
    <source>
        <dbReference type="ARBA" id="ARBA00023063"/>
    </source>
</evidence>